<dbReference type="Pfam" id="PF12609">
    <property type="entry name" value="DUF3774"/>
    <property type="match status" value="1"/>
</dbReference>
<reference evidence="1" key="1">
    <citation type="submission" date="2020-01" db="EMBL/GenBank/DDBJ databases">
        <title>Genome sequence of Kobresia littledalei, the first chromosome-level genome in the family Cyperaceae.</title>
        <authorList>
            <person name="Qu G."/>
        </authorList>
    </citation>
    <scope>NUCLEOTIDE SEQUENCE</scope>
    <source>
        <strain evidence="1">C.B.Clarke</strain>
        <tissue evidence="1">Leaf</tissue>
    </source>
</reference>
<gene>
    <name evidence="1" type="ORF">FCM35_KLT15084</name>
</gene>
<dbReference type="OrthoDB" id="776602at2759"/>
<dbReference type="EMBL" id="SWLB01000028">
    <property type="protein sequence ID" value="KAF3320950.1"/>
    <property type="molecule type" value="Genomic_DNA"/>
</dbReference>
<accession>A0A833Q842</accession>
<name>A0A833Q842_9POAL</name>
<comment type="caution">
    <text evidence="1">The sequence shown here is derived from an EMBL/GenBank/DDBJ whole genome shotgun (WGS) entry which is preliminary data.</text>
</comment>
<organism evidence="1 2">
    <name type="scientific">Carex littledalei</name>
    <dbReference type="NCBI Taxonomy" id="544730"/>
    <lineage>
        <taxon>Eukaryota</taxon>
        <taxon>Viridiplantae</taxon>
        <taxon>Streptophyta</taxon>
        <taxon>Embryophyta</taxon>
        <taxon>Tracheophyta</taxon>
        <taxon>Spermatophyta</taxon>
        <taxon>Magnoliopsida</taxon>
        <taxon>Liliopsida</taxon>
        <taxon>Poales</taxon>
        <taxon>Cyperaceae</taxon>
        <taxon>Cyperoideae</taxon>
        <taxon>Cariceae</taxon>
        <taxon>Carex</taxon>
        <taxon>Carex subgen. Euthyceras</taxon>
    </lineage>
</organism>
<dbReference type="Proteomes" id="UP000623129">
    <property type="component" value="Unassembled WGS sequence"/>
</dbReference>
<dbReference type="InterPro" id="IPR022251">
    <property type="entry name" value="DUF3774_wound-induced"/>
</dbReference>
<evidence type="ECO:0000313" key="2">
    <source>
        <dbReference type="Proteomes" id="UP000623129"/>
    </source>
</evidence>
<proteinExistence type="predicted"/>
<protein>
    <submittedName>
        <fullName evidence="1">Wound-induced protein</fullName>
    </submittedName>
</protein>
<evidence type="ECO:0000313" key="1">
    <source>
        <dbReference type="EMBL" id="KAF3320950.1"/>
    </source>
</evidence>
<dbReference type="AlphaFoldDB" id="A0A833Q842"/>
<keyword evidence="2" id="KW-1185">Reference proteome</keyword>
<sequence length="76" mass="8278">MSYLNKVWMAASVVANREKASLACSVQRNKDRLGSAGLMAQAASLGLARSVSGDENRRQADESVRQAMYLTCWNPS</sequence>